<dbReference type="InterPro" id="IPR029045">
    <property type="entry name" value="ClpP/crotonase-like_dom_sf"/>
</dbReference>
<dbReference type="PANTHER" id="PTHR42964:SF1">
    <property type="entry name" value="POLYKETIDE BIOSYNTHESIS ENOYL-COA HYDRATASE PKSH-RELATED"/>
    <property type="match status" value="1"/>
</dbReference>
<comment type="caution">
    <text evidence="2">The sequence shown here is derived from an EMBL/GenBank/DDBJ whole genome shotgun (WGS) entry which is preliminary data.</text>
</comment>
<dbReference type="CDD" id="cd06558">
    <property type="entry name" value="crotonase-like"/>
    <property type="match status" value="1"/>
</dbReference>
<dbReference type="Pfam" id="PF00378">
    <property type="entry name" value="ECH_1"/>
    <property type="match status" value="1"/>
</dbReference>
<evidence type="ECO:0000256" key="1">
    <source>
        <dbReference type="ARBA" id="ARBA00005254"/>
    </source>
</evidence>
<reference evidence="2 3" key="1">
    <citation type="submission" date="2024-04" db="EMBL/GenBank/DDBJ databases">
        <title>Draft genome sequence of Pseudophaeobacter arcticus NBRC 116598.</title>
        <authorList>
            <person name="Miyakawa T."/>
            <person name="Kusuya Y."/>
            <person name="Miura T."/>
        </authorList>
    </citation>
    <scope>NUCLEOTIDE SEQUENCE [LARGE SCALE GENOMIC DNA]</scope>
    <source>
        <strain evidence="2 3">SU-CL00105</strain>
    </source>
</reference>
<dbReference type="InterPro" id="IPR001753">
    <property type="entry name" value="Enoyl-CoA_hydra/iso"/>
</dbReference>
<keyword evidence="3" id="KW-1185">Reference proteome</keyword>
<name>A0ABQ0ARB9_9RHOB</name>
<dbReference type="InterPro" id="IPR051683">
    <property type="entry name" value="Enoyl-CoA_Hydratase/Isomerase"/>
</dbReference>
<dbReference type="Proteomes" id="UP001441944">
    <property type="component" value="Unassembled WGS sequence"/>
</dbReference>
<dbReference type="EMBL" id="BAABWU010000022">
    <property type="protein sequence ID" value="GAA6198414.1"/>
    <property type="molecule type" value="Genomic_DNA"/>
</dbReference>
<dbReference type="NCBIfam" id="NF005675">
    <property type="entry name" value="PRK07468.1"/>
    <property type="match status" value="1"/>
</dbReference>
<comment type="similarity">
    <text evidence="1">Belongs to the enoyl-CoA hydratase/isomerase family.</text>
</comment>
<evidence type="ECO:0000313" key="3">
    <source>
        <dbReference type="Proteomes" id="UP001441944"/>
    </source>
</evidence>
<dbReference type="SUPFAM" id="SSF52096">
    <property type="entry name" value="ClpP/crotonase"/>
    <property type="match status" value="1"/>
</dbReference>
<accession>A0ABQ0ARB9</accession>
<gene>
    <name evidence="2" type="ORF">NBRC116598_38590</name>
</gene>
<dbReference type="RefSeq" id="WP_353402292.1">
    <property type="nucleotide sequence ID" value="NZ_BAABWU010000022.1"/>
</dbReference>
<dbReference type="Gene3D" id="3.90.226.10">
    <property type="entry name" value="2-enoyl-CoA Hydratase, Chain A, domain 1"/>
    <property type="match status" value="1"/>
</dbReference>
<dbReference type="PANTHER" id="PTHR42964">
    <property type="entry name" value="ENOYL-COA HYDRATASE"/>
    <property type="match status" value="1"/>
</dbReference>
<evidence type="ECO:0000313" key="2">
    <source>
        <dbReference type="EMBL" id="GAA6198414.1"/>
    </source>
</evidence>
<sequence>MSFETIRVATDARGIAVVTLNRPDKHNAMNAQMIAELSEAARYLAADTVVRAVVLRANGPTFCAGGDLGWMRAQAEKDRAGKVKEAGALATMLGLWNVLPKPLIGRVHGAAYGGGLGLIAVCDVVVAEDKTRFALTETRLGLIPATIGPFVVRRLGEAFARQVFFTGKPFDTAFLMRAGMVACSCSAEELDAAVEDEIQAILSCAPGAVARAKNLSRWLMANDDPASAADYSANALADCWETEETQEGISAFFAKETPSWRQSNQG</sequence>
<protein>
    <submittedName>
        <fullName evidence="2">Crotonase/enoyl-CoA hydratase family protein</fullName>
    </submittedName>
</protein>
<proteinExistence type="inferred from homology"/>
<organism evidence="2 3">
    <name type="scientific">Pseudophaeobacter arcticus</name>
    <dbReference type="NCBI Taxonomy" id="385492"/>
    <lineage>
        <taxon>Bacteria</taxon>
        <taxon>Pseudomonadati</taxon>
        <taxon>Pseudomonadota</taxon>
        <taxon>Alphaproteobacteria</taxon>
        <taxon>Rhodobacterales</taxon>
        <taxon>Paracoccaceae</taxon>
        <taxon>Pseudophaeobacter</taxon>
    </lineage>
</organism>